<organism evidence="1 2">
    <name type="scientific">Cerrena zonata</name>
    <dbReference type="NCBI Taxonomy" id="2478898"/>
    <lineage>
        <taxon>Eukaryota</taxon>
        <taxon>Fungi</taxon>
        <taxon>Dikarya</taxon>
        <taxon>Basidiomycota</taxon>
        <taxon>Agaricomycotina</taxon>
        <taxon>Agaricomycetes</taxon>
        <taxon>Polyporales</taxon>
        <taxon>Cerrenaceae</taxon>
        <taxon>Cerrena</taxon>
    </lineage>
</organism>
<gene>
    <name evidence="1" type="ORF">QCA50_007005</name>
</gene>
<sequence>MGFEHSADRIYGELYAVTGINYARFMAAGGRKMSSGAGCYERCWGDVSPKVKNGFSAVSRDWSVSGWRYQGIEQGKQRQHSSISITVGEEMIPIEGWIDECRYKMTHRE</sequence>
<dbReference type="Proteomes" id="UP001385951">
    <property type="component" value="Unassembled WGS sequence"/>
</dbReference>
<comment type="caution">
    <text evidence="1">The sequence shown here is derived from an EMBL/GenBank/DDBJ whole genome shotgun (WGS) entry which is preliminary data.</text>
</comment>
<protein>
    <submittedName>
        <fullName evidence="1">Uncharacterized protein</fullName>
    </submittedName>
</protein>
<evidence type="ECO:0000313" key="2">
    <source>
        <dbReference type="Proteomes" id="UP001385951"/>
    </source>
</evidence>
<evidence type="ECO:0000313" key="1">
    <source>
        <dbReference type="EMBL" id="KAK7690348.1"/>
    </source>
</evidence>
<name>A0AAW0GJD7_9APHY</name>
<proteinExistence type="predicted"/>
<dbReference type="EMBL" id="JASBNA010000007">
    <property type="protein sequence ID" value="KAK7690348.1"/>
    <property type="molecule type" value="Genomic_DNA"/>
</dbReference>
<reference evidence="1 2" key="1">
    <citation type="submission" date="2022-09" db="EMBL/GenBank/DDBJ databases">
        <authorList>
            <person name="Palmer J.M."/>
        </authorList>
    </citation>
    <scope>NUCLEOTIDE SEQUENCE [LARGE SCALE GENOMIC DNA]</scope>
    <source>
        <strain evidence="1 2">DSM 7382</strain>
    </source>
</reference>
<dbReference type="AlphaFoldDB" id="A0AAW0GJD7"/>
<keyword evidence="2" id="KW-1185">Reference proteome</keyword>
<accession>A0AAW0GJD7</accession>